<dbReference type="EMBL" id="MQWB01000001">
    <property type="protein sequence ID" value="OZC04015.1"/>
    <property type="molecule type" value="Genomic_DNA"/>
</dbReference>
<reference evidence="2 3" key="1">
    <citation type="submission" date="2016-11" db="EMBL/GenBank/DDBJ databases">
        <title>Study of marine rhodopsin-containing bacteria.</title>
        <authorList>
            <person name="Yoshizawa S."/>
            <person name="Kumagai Y."/>
            <person name="Kogure K."/>
        </authorList>
    </citation>
    <scope>NUCLEOTIDE SEQUENCE [LARGE SCALE GENOMIC DNA]</scope>
    <source>
        <strain evidence="2 3">SG-29</strain>
    </source>
</reference>
<evidence type="ECO:0000256" key="1">
    <source>
        <dbReference type="SAM" id="MobiDB-lite"/>
    </source>
</evidence>
<evidence type="ECO:0000313" key="2">
    <source>
        <dbReference type="EMBL" id="OZC04015.1"/>
    </source>
</evidence>
<dbReference type="AlphaFoldDB" id="A0A259U1V1"/>
<feature type="region of interest" description="Disordered" evidence="1">
    <location>
        <begin position="1"/>
        <end position="53"/>
    </location>
</feature>
<dbReference type="Proteomes" id="UP000216446">
    <property type="component" value="Unassembled WGS sequence"/>
</dbReference>
<feature type="compositionally biased region" description="Basic and acidic residues" evidence="1">
    <location>
        <begin position="23"/>
        <end position="35"/>
    </location>
</feature>
<name>A0A259U1V1_9BACT</name>
<feature type="compositionally biased region" description="Low complexity" evidence="1">
    <location>
        <begin position="1"/>
        <end position="22"/>
    </location>
</feature>
<sequence>MPKTPAHLRSLPPALAASLTPEASRELADYRTGQERRRRARDAGGWAADPGGVPPFLQAAEAEASGAADLWRRLPMPGPGGGFSDAEVLDAGKKCGLSAESTREALDALRRAELVAFASGGGVVTVGPAGVDG</sequence>
<gene>
    <name evidence="2" type="ORF">BSZ36_14105</name>
</gene>
<dbReference type="RefSeq" id="WP_094550022.1">
    <property type="nucleotide sequence ID" value="NZ_MQWB01000001.1"/>
</dbReference>
<evidence type="ECO:0000313" key="3">
    <source>
        <dbReference type="Proteomes" id="UP000216446"/>
    </source>
</evidence>
<protein>
    <submittedName>
        <fullName evidence="2">Uncharacterized protein</fullName>
    </submittedName>
</protein>
<keyword evidence="3" id="KW-1185">Reference proteome</keyword>
<organism evidence="2 3">
    <name type="scientific">Rubricoccus marinus</name>
    <dbReference type="NCBI Taxonomy" id="716817"/>
    <lineage>
        <taxon>Bacteria</taxon>
        <taxon>Pseudomonadati</taxon>
        <taxon>Rhodothermota</taxon>
        <taxon>Rhodothermia</taxon>
        <taxon>Rhodothermales</taxon>
        <taxon>Rubricoccaceae</taxon>
        <taxon>Rubricoccus</taxon>
    </lineage>
</organism>
<accession>A0A259U1V1</accession>
<dbReference type="InParanoid" id="A0A259U1V1"/>
<proteinExistence type="predicted"/>
<comment type="caution">
    <text evidence="2">The sequence shown here is derived from an EMBL/GenBank/DDBJ whole genome shotgun (WGS) entry which is preliminary data.</text>
</comment>